<feature type="domain" description="Peptidase M28" evidence="5">
    <location>
        <begin position="485"/>
        <end position="668"/>
    </location>
</feature>
<feature type="region of interest" description="Disordered" evidence="2">
    <location>
        <begin position="1"/>
        <end position="59"/>
    </location>
</feature>
<feature type="domain" description="PA" evidence="3">
    <location>
        <begin position="306"/>
        <end position="381"/>
    </location>
</feature>
<comment type="caution">
    <text evidence="6">The sequence shown here is derived from an EMBL/GenBank/DDBJ whole genome shotgun (WGS) entry which is preliminary data.</text>
</comment>
<feature type="compositionally biased region" description="Basic and acidic residues" evidence="2">
    <location>
        <begin position="26"/>
        <end position="41"/>
    </location>
</feature>
<evidence type="ECO:0000259" key="5">
    <source>
        <dbReference type="Pfam" id="PF04389"/>
    </source>
</evidence>
<dbReference type="CDD" id="cd08022">
    <property type="entry name" value="M28_PSMA_like"/>
    <property type="match status" value="1"/>
</dbReference>
<organism evidence="6 7">
    <name type="scientific">Tuber borchii</name>
    <name type="common">White truffle</name>
    <dbReference type="NCBI Taxonomy" id="42251"/>
    <lineage>
        <taxon>Eukaryota</taxon>
        <taxon>Fungi</taxon>
        <taxon>Dikarya</taxon>
        <taxon>Ascomycota</taxon>
        <taxon>Pezizomycotina</taxon>
        <taxon>Pezizomycetes</taxon>
        <taxon>Pezizales</taxon>
        <taxon>Tuberaceae</taxon>
        <taxon>Tuber</taxon>
    </lineage>
</organism>
<dbReference type="CDD" id="cd02121">
    <property type="entry name" value="PA_GCPII_like"/>
    <property type="match status" value="1"/>
</dbReference>
<dbReference type="PANTHER" id="PTHR10404:SF71">
    <property type="entry name" value="CARBOXYPEPTIDASE TRE2, PUTATIVE (AFU_ORTHOLOGUE AFUA_3G10650)-RELATED"/>
    <property type="match status" value="1"/>
</dbReference>
<dbReference type="SUPFAM" id="SSF52025">
    <property type="entry name" value="PA domain"/>
    <property type="match status" value="1"/>
</dbReference>
<dbReference type="Pfam" id="PF02225">
    <property type="entry name" value="PA"/>
    <property type="match status" value="1"/>
</dbReference>
<keyword evidence="7" id="KW-1185">Reference proteome</keyword>
<dbReference type="InterPro" id="IPR046450">
    <property type="entry name" value="PA_dom_sf"/>
</dbReference>
<evidence type="ECO:0000256" key="2">
    <source>
        <dbReference type="SAM" id="MobiDB-lite"/>
    </source>
</evidence>
<dbReference type="Pfam" id="PF04253">
    <property type="entry name" value="TFR_dimer"/>
    <property type="match status" value="1"/>
</dbReference>
<comment type="similarity">
    <text evidence="1">Belongs to the peptidase M28 family. M28B subfamily.</text>
</comment>
<protein>
    <submittedName>
        <fullName evidence="6">Uncharacterized protein</fullName>
    </submittedName>
</protein>
<evidence type="ECO:0000313" key="6">
    <source>
        <dbReference type="EMBL" id="PUU81258.1"/>
    </source>
</evidence>
<evidence type="ECO:0000313" key="7">
    <source>
        <dbReference type="Proteomes" id="UP000244722"/>
    </source>
</evidence>
<dbReference type="Pfam" id="PF04389">
    <property type="entry name" value="Peptidase_M28"/>
    <property type="match status" value="1"/>
</dbReference>
<evidence type="ECO:0000256" key="1">
    <source>
        <dbReference type="ARBA" id="ARBA00005634"/>
    </source>
</evidence>
<evidence type="ECO:0000259" key="3">
    <source>
        <dbReference type="Pfam" id="PF02225"/>
    </source>
</evidence>
<sequence>MSDEKRSMLGSSLPIPTYEEATSSRAHSDAGDNPHTNEEASHLLASSHGRYRQPTVETARSSLESSFLEEFGDSARSSRESLERVMVEMEILEPGEGEEGQQSRRRRGRLRMHISKRISSITDSLSAISIPHHWRINPFRWFSCIRIPDLPCFGEGFVPLYRFIGVIVGLIVVYALLASDSVTLNPPPGAGTVEFEINALRDFIRDSIDKDNIEHYLEYLSRFDHTAGTEGDFVLAKYIEAKFRSFGLESVGLDEYNVYLNFPKPGGRKLAIVDPPWEAAIEEPKTNGDHENTPAFHGHSKTGSATGPLIYANYGARADFDKLESQGFNLTGSIILVRYGGTQMDRALKIKAAEERGAAAVIEFSDPKTEGWDLPEGFVQRGSVSLMSFMVGDVLTPGVPSKPGYERIPLEHNPGLVGIPSLPLSWDNAKHLLQSLKGKGTKAEESWMGDTRGVEEWWTGSINDSPVVVKLENDQVEDERHHIWNVLGYVLGSDDRAKRIVVGNHRDAWCFGASDPNSGTAVMLEVARLFGKLLEMGWRPQRSIIFANWDAEEYNLIGSTEYVEDNIDDLRLHGMAYINLDIAVSGREFYAAGSPLTQQPLLNVLERIQSPSGNSTLRDDWGDKYLPGLGAGSDYVAFQDYAGVSSIDIGFTGDPFPYHSCYDTFEWMKNTGDPGFNHHLAIAQVLGLLIIELADTPVLPFNMVDYAHALGRYTDDLEEHAREIMQAQSPDTKPLDFKDLRRAVESAEKRLKEFDEKHENWMDYVGTGLDMNGIIARQGRNIRMSNFEEHLLDLSKGGGLPGREWFKHVVFAPEAWSGYDAGYFPGVRDALAGRDWELAQKQLEKIAKVIDSASYKLLN</sequence>
<dbReference type="InterPro" id="IPR007365">
    <property type="entry name" value="TFR-like_dimer_dom"/>
</dbReference>
<dbReference type="InterPro" id="IPR039373">
    <property type="entry name" value="Peptidase_M28B"/>
</dbReference>
<dbReference type="InterPro" id="IPR036757">
    <property type="entry name" value="TFR-like_dimer_dom_sf"/>
</dbReference>
<dbReference type="InterPro" id="IPR007484">
    <property type="entry name" value="Peptidase_M28"/>
</dbReference>
<dbReference type="EMBL" id="NESQ01000047">
    <property type="protein sequence ID" value="PUU81258.1"/>
    <property type="molecule type" value="Genomic_DNA"/>
</dbReference>
<dbReference type="GO" id="GO:0004180">
    <property type="term" value="F:carboxypeptidase activity"/>
    <property type="evidence" value="ECO:0007669"/>
    <property type="project" value="TreeGrafter"/>
</dbReference>
<dbReference type="PANTHER" id="PTHR10404">
    <property type="entry name" value="N-ACETYLATED-ALPHA-LINKED ACIDIC DIPEPTIDASE"/>
    <property type="match status" value="1"/>
</dbReference>
<dbReference type="OrthoDB" id="5841748at2759"/>
<name>A0A2T7A0I1_TUBBO</name>
<dbReference type="FunFam" id="3.40.630.10:FF:000101">
    <property type="entry name" value="N-acetylated alpha-linked acidic dipeptidase like 1"/>
    <property type="match status" value="1"/>
</dbReference>
<accession>A0A2T7A0I1</accession>
<dbReference type="Gene3D" id="3.50.30.30">
    <property type="match status" value="1"/>
</dbReference>
<reference evidence="6 7" key="1">
    <citation type="submission" date="2017-04" db="EMBL/GenBank/DDBJ databases">
        <title>Draft genome sequence of Tuber borchii Vittad., a whitish edible truffle.</title>
        <authorList>
            <consortium name="DOE Joint Genome Institute"/>
            <person name="Murat C."/>
            <person name="Kuo A."/>
            <person name="Barry K.W."/>
            <person name="Clum A."/>
            <person name="Dockter R.B."/>
            <person name="Fauchery L."/>
            <person name="Iotti M."/>
            <person name="Kohler A."/>
            <person name="Labutti K."/>
            <person name="Lindquist E.A."/>
            <person name="Lipzen A."/>
            <person name="Ohm R.A."/>
            <person name="Wang M."/>
            <person name="Grigoriev I.V."/>
            <person name="Zambonelli A."/>
            <person name="Martin F.M."/>
        </authorList>
    </citation>
    <scope>NUCLEOTIDE SEQUENCE [LARGE SCALE GENOMIC DNA]</scope>
    <source>
        <strain evidence="6 7">Tbo3840</strain>
    </source>
</reference>
<feature type="domain" description="Transferrin receptor-like dimerisation" evidence="4">
    <location>
        <begin position="735"/>
        <end position="857"/>
    </location>
</feature>
<dbReference type="AlphaFoldDB" id="A0A2T7A0I1"/>
<dbReference type="InterPro" id="IPR003137">
    <property type="entry name" value="PA_domain"/>
</dbReference>
<dbReference type="STRING" id="42251.A0A2T7A0I1"/>
<dbReference type="Proteomes" id="UP000244722">
    <property type="component" value="Unassembled WGS sequence"/>
</dbReference>
<gene>
    <name evidence="6" type="ORF">B9Z19DRAFT_1099803</name>
</gene>
<dbReference type="SUPFAM" id="SSF53187">
    <property type="entry name" value="Zn-dependent exopeptidases"/>
    <property type="match status" value="1"/>
</dbReference>
<dbReference type="Gene3D" id="3.40.630.10">
    <property type="entry name" value="Zn peptidases"/>
    <property type="match status" value="1"/>
</dbReference>
<evidence type="ECO:0000259" key="4">
    <source>
        <dbReference type="Pfam" id="PF04253"/>
    </source>
</evidence>
<dbReference type="SUPFAM" id="SSF47672">
    <property type="entry name" value="Transferrin receptor-like dimerisation domain"/>
    <property type="match status" value="1"/>
</dbReference>
<proteinExistence type="inferred from homology"/>
<dbReference type="Gene3D" id="1.20.930.40">
    <property type="entry name" value="Transferrin receptor-like, dimerisation domain"/>
    <property type="match status" value="1"/>
</dbReference>